<dbReference type="RefSeq" id="XP_031022079.1">
    <property type="nucleotide sequence ID" value="XM_031171950.1"/>
</dbReference>
<dbReference type="GO" id="GO:0004155">
    <property type="term" value="F:6,7-dihydropteridine reductase activity"/>
    <property type="evidence" value="ECO:0007669"/>
    <property type="project" value="UniProtKB-EC"/>
</dbReference>
<comment type="caution">
    <text evidence="9">The sequence shown here is derived from an EMBL/GenBank/DDBJ whole genome shotgun (WGS) entry which is preliminary data.</text>
</comment>
<evidence type="ECO:0000256" key="3">
    <source>
        <dbReference type="ARBA" id="ARBA00022857"/>
    </source>
</evidence>
<gene>
    <name evidence="9" type="ORF">SmJEL517_g06024</name>
</gene>
<name>A0A507BRS1_9FUNG</name>
<dbReference type="PANTHER" id="PTHR15104">
    <property type="entry name" value="DIHYDROPTERIDINE REDUCTASE"/>
    <property type="match status" value="1"/>
</dbReference>
<sequence length="236" mass="24858">MPHVLVYGGSGALGRNVVDTFAKDGWTVTNVDLSTNEATPHNIVLKHSSDLHDTPRHVEEALSRILDSLVDTHLDAIINVAGGWAGGNVASHDIYKTAMAMYTQSTWTALVTAHLATKFLRTGGTLVLTGAAAAVDPTPGMVGYGMAKAAVHHLVKSIAAKDGGLPEKAKVVAILPVTLDTPMNRKFMPDADTSSWTPLPELSTKFLAWATGHEQVTTGSLVKVVTAAGKTTFTPL</sequence>
<evidence type="ECO:0000256" key="7">
    <source>
        <dbReference type="ARBA" id="ARBA00039520"/>
    </source>
</evidence>
<dbReference type="PRINTS" id="PR00081">
    <property type="entry name" value="GDHRDH"/>
</dbReference>
<evidence type="ECO:0000313" key="9">
    <source>
        <dbReference type="EMBL" id="TPX30412.1"/>
    </source>
</evidence>
<evidence type="ECO:0000256" key="8">
    <source>
        <dbReference type="ARBA" id="ARBA00041348"/>
    </source>
</evidence>
<evidence type="ECO:0000313" key="10">
    <source>
        <dbReference type="Proteomes" id="UP000319731"/>
    </source>
</evidence>
<dbReference type="PANTHER" id="PTHR15104:SF0">
    <property type="entry name" value="DIHYDROPTERIDINE REDUCTASE"/>
    <property type="match status" value="1"/>
</dbReference>
<dbReference type="InterPro" id="IPR002347">
    <property type="entry name" value="SDR_fam"/>
</dbReference>
<evidence type="ECO:0000256" key="6">
    <source>
        <dbReference type="ARBA" id="ARBA00039153"/>
    </source>
</evidence>
<organism evidence="9 10">
    <name type="scientific">Synchytrium microbalum</name>
    <dbReference type="NCBI Taxonomy" id="1806994"/>
    <lineage>
        <taxon>Eukaryota</taxon>
        <taxon>Fungi</taxon>
        <taxon>Fungi incertae sedis</taxon>
        <taxon>Chytridiomycota</taxon>
        <taxon>Chytridiomycota incertae sedis</taxon>
        <taxon>Chytridiomycetes</taxon>
        <taxon>Synchytriales</taxon>
        <taxon>Synchytriaceae</taxon>
        <taxon>Synchytrium</taxon>
    </lineage>
</organism>
<dbReference type="STRING" id="1806994.A0A507BRS1"/>
<dbReference type="EMBL" id="QEAO01000071">
    <property type="protein sequence ID" value="TPX30412.1"/>
    <property type="molecule type" value="Genomic_DNA"/>
</dbReference>
<dbReference type="Gene3D" id="3.40.50.720">
    <property type="entry name" value="NAD(P)-binding Rossmann-like Domain"/>
    <property type="match status" value="1"/>
</dbReference>
<accession>A0A507BRS1</accession>
<evidence type="ECO:0000256" key="5">
    <source>
        <dbReference type="ARBA" id="ARBA00023007"/>
    </source>
</evidence>
<dbReference type="CDD" id="cd05334">
    <property type="entry name" value="DHPR_SDR_c_like"/>
    <property type="match status" value="1"/>
</dbReference>
<proteinExistence type="inferred from homology"/>
<protein>
    <recommendedName>
        <fullName evidence="7">Dihydropteridine reductase</fullName>
        <ecNumber evidence="6">1.5.1.34</ecNumber>
    </recommendedName>
    <alternativeName>
        <fullName evidence="8">Quinoid dihydropteridine reductase</fullName>
    </alternativeName>
</protein>
<comment type="similarity">
    <text evidence="1">Belongs to the short-chain dehydrogenases/reductases (SDR) family.</text>
</comment>
<dbReference type="AlphaFoldDB" id="A0A507BRS1"/>
<dbReference type="GO" id="GO:0006559">
    <property type="term" value="P:L-phenylalanine catabolic process"/>
    <property type="evidence" value="ECO:0007669"/>
    <property type="project" value="TreeGrafter"/>
</dbReference>
<reference evidence="9 10" key="1">
    <citation type="journal article" date="2019" name="Sci. Rep.">
        <title>Comparative genomics of chytrid fungi reveal insights into the obligate biotrophic and pathogenic lifestyle of Synchytrium endobioticum.</title>
        <authorList>
            <person name="van de Vossenberg B.T.L.H."/>
            <person name="Warris S."/>
            <person name="Nguyen H.D.T."/>
            <person name="van Gent-Pelzer M.P.E."/>
            <person name="Joly D.L."/>
            <person name="van de Geest H.C."/>
            <person name="Bonants P.J.M."/>
            <person name="Smith D.S."/>
            <person name="Levesque C.A."/>
            <person name="van der Lee T.A.J."/>
        </authorList>
    </citation>
    <scope>NUCLEOTIDE SEQUENCE [LARGE SCALE GENOMIC DNA]</scope>
    <source>
        <strain evidence="9 10">JEL517</strain>
    </source>
</reference>
<keyword evidence="3" id="KW-0521">NADP</keyword>
<comment type="subunit">
    <text evidence="2">Homodimer.</text>
</comment>
<dbReference type="GO" id="GO:0070402">
    <property type="term" value="F:NADPH binding"/>
    <property type="evidence" value="ECO:0007669"/>
    <property type="project" value="TreeGrafter"/>
</dbReference>
<dbReference type="OrthoDB" id="1204at2759"/>
<evidence type="ECO:0000256" key="1">
    <source>
        <dbReference type="ARBA" id="ARBA00006484"/>
    </source>
</evidence>
<dbReference type="EC" id="1.5.1.34" evidence="6"/>
<evidence type="ECO:0000256" key="2">
    <source>
        <dbReference type="ARBA" id="ARBA00011738"/>
    </source>
</evidence>
<dbReference type="Pfam" id="PF00106">
    <property type="entry name" value="adh_short"/>
    <property type="match status" value="1"/>
</dbReference>
<dbReference type="FunFam" id="3.40.50.720:FF:000157">
    <property type="entry name" value="Quinoid dihydropteridine reductase"/>
    <property type="match status" value="1"/>
</dbReference>
<dbReference type="Proteomes" id="UP000319731">
    <property type="component" value="Unassembled WGS sequence"/>
</dbReference>
<dbReference type="GO" id="GO:0006729">
    <property type="term" value="P:tetrahydrobiopterin biosynthetic process"/>
    <property type="evidence" value="ECO:0007669"/>
    <property type="project" value="UniProtKB-KW"/>
</dbReference>
<keyword evidence="5" id="KW-0783">Tetrahydrobiopterin biosynthesis</keyword>
<dbReference type="SUPFAM" id="SSF51735">
    <property type="entry name" value="NAD(P)-binding Rossmann-fold domains"/>
    <property type="match status" value="1"/>
</dbReference>
<evidence type="ECO:0000256" key="4">
    <source>
        <dbReference type="ARBA" id="ARBA00023002"/>
    </source>
</evidence>
<dbReference type="InterPro" id="IPR020904">
    <property type="entry name" value="Sc_DH/Rdtase_CS"/>
</dbReference>
<dbReference type="GO" id="GO:0005737">
    <property type="term" value="C:cytoplasm"/>
    <property type="evidence" value="ECO:0007669"/>
    <property type="project" value="TreeGrafter"/>
</dbReference>
<dbReference type="GO" id="GO:0070404">
    <property type="term" value="F:NADH binding"/>
    <property type="evidence" value="ECO:0007669"/>
    <property type="project" value="TreeGrafter"/>
</dbReference>
<keyword evidence="4" id="KW-0560">Oxidoreductase</keyword>
<dbReference type="GeneID" id="42007247"/>
<dbReference type="InterPro" id="IPR036291">
    <property type="entry name" value="NAD(P)-bd_dom_sf"/>
</dbReference>
<dbReference type="PROSITE" id="PS00061">
    <property type="entry name" value="ADH_SHORT"/>
    <property type="match status" value="1"/>
</dbReference>
<keyword evidence="10" id="KW-1185">Reference proteome</keyword>